<organism evidence="1 2">
    <name type="scientific">Melissococcus plutonius (strain ATCC 35311 / DSM 29964 / CIP 104052 / LMG 20360 / NCIMB 702443)</name>
    <dbReference type="NCBI Taxonomy" id="940190"/>
    <lineage>
        <taxon>Bacteria</taxon>
        <taxon>Bacillati</taxon>
        <taxon>Bacillota</taxon>
        <taxon>Bacilli</taxon>
        <taxon>Lactobacillales</taxon>
        <taxon>Enterococcaceae</taxon>
        <taxon>Melissococcus</taxon>
    </lineage>
</organism>
<sequence length="123" mass="14751">MHQTYIDIIIDAIIEQYENEENFYQEYLQLTKKEWDCWKKGQGKLSNEAMQKVKNIFTDYEWMLVQKILRQTILFPEKRNTALSDYKWLKTTIAKKWLQSGSAVAELITLKEDKEKKSNLLLI</sequence>
<dbReference type="AlphaFoldDB" id="F3YBB8"/>
<dbReference type="KEGG" id="mps:MPTP_1366"/>
<reference key="2">
    <citation type="submission" date="2011-04" db="EMBL/GenBank/DDBJ databases">
        <title>Whole genome sequence of Melissococcus plutonius ATCC 35311.</title>
        <authorList>
            <person name="Okumura K."/>
            <person name="Arai R."/>
            <person name="Osaki M."/>
            <person name="Okura M."/>
            <person name="Kirikae T."/>
            <person name="Takamatsu D."/>
            <person name="Akiyama T."/>
        </authorList>
    </citation>
    <scope>NUCLEOTIDE SEQUENCE</scope>
    <source>
        <strain>ATCC 35311</strain>
    </source>
</reference>
<accession>F3YBB8</accession>
<gene>
    <name evidence="1" type="ordered locus">MPTP_1366</name>
</gene>
<dbReference type="EMBL" id="AP012200">
    <property type="protein sequence ID" value="BAK21796.1"/>
    <property type="molecule type" value="Genomic_DNA"/>
</dbReference>
<dbReference type="HOGENOM" id="CLU_129748_0_0_9"/>
<dbReference type="STRING" id="940190.MPTP_1366"/>
<evidence type="ECO:0000313" key="2">
    <source>
        <dbReference type="Proteomes" id="UP000008456"/>
    </source>
</evidence>
<evidence type="ECO:0000313" key="1">
    <source>
        <dbReference type="EMBL" id="BAK21796.1"/>
    </source>
</evidence>
<dbReference type="Proteomes" id="UP000008456">
    <property type="component" value="Chromosome"/>
</dbReference>
<reference evidence="1 2" key="1">
    <citation type="journal article" date="2011" name="J. Bacteriol.">
        <title>Complete genome sequence of Melissococcus plutonius ATCC 35311.</title>
        <authorList>
            <person name="Okumura K."/>
            <person name="Arai R."/>
            <person name="Okura M."/>
            <person name="Kirikae T."/>
            <person name="Takamatsu D."/>
            <person name="Osaki M."/>
            <person name="Miyoshi-Akiyama T."/>
        </authorList>
    </citation>
    <scope>NUCLEOTIDE SEQUENCE [LARGE SCALE GENOMIC DNA]</scope>
    <source>
        <strain evidence="2">ATCC 35311 / CIP 104052 / LMG 20360 / NCIMB 702443</strain>
    </source>
</reference>
<protein>
    <submittedName>
        <fullName evidence="1">Uncharacterized protein</fullName>
    </submittedName>
</protein>
<proteinExistence type="predicted"/>
<name>F3YBB8_MELPT</name>
<keyword evidence="2" id="KW-1185">Reference proteome</keyword>